<gene>
    <name evidence="1" type="ORF">F7725_018663</name>
</gene>
<evidence type="ECO:0000313" key="1">
    <source>
        <dbReference type="EMBL" id="KAF3839946.1"/>
    </source>
</evidence>
<evidence type="ECO:0000313" key="2">
    <source>
        <dbReference type="Proteomes" id="UP000518266"/>
    </source>
</evidence>
<accession>A0A7J5XS30</accession>
<name>A0A7J5XS30_DISMA</name>
<sequence>MVRHNWVGAALPVAAVDAVNHRAYQQPKQVSQAKNAAAVVSQGTAILVDRHPNIVEEVEGVEGELGLGREEMSESAEGEVDDERGQQVGPHIEGLVVPLEEGEEVIAPALVRLSVAAEDVALTEHPGNIGHLHGARQRGERRLQQLRDLTQLLHVDKQAANLFHHHRRHGKLEAREEGGKEQRQCLTEMRLCGMNTGRGSGGKAWSDEWEEITRRKDDRDGSSAWRLSARSCWEDTGRLTGGSSSQSEHSVLLLPAALHNVSTNDSGRLVYQPTHSPLKFFHSHMTDSKHPAQAERGILESGQTLSPVLPPGEEQCTMGQTAFWADECSSLFPTNDKDGITANIYSPFSRENLQALTAKASSRQYTIISGI</sequence>
<comment type="caution">
    <text evidence="1">The sequence shown here is derived from an EMBL/GenBank/DDBJ whole genome shotgun (WGS) entry which is preliminary data.</text>
</comment>
<dbReference type="Proteomes" id="UP000518266">
    <property type="component" value="Unassembled WGS sequence"/>
</dbReference>
<keyword evidence="2" id="KW-1185">Reference proteome</keyword>
<dbReference type="AlphaFoldDB" id="A0A7J5XS30"/>
<organism evidence="1 2">
    <name type="scientific">Dissostichus mawsoni</name>
    <name type="common">Antarctic cod</name>
    <dbReference type="NCBI Taxonomy" id="36200"/>
    <lineage>
        <taxon>Eukaryota</taxon>
        <taxon>Metazoa</taxon>
        <taxon>Chordata</taxon>
        <taxon>Craniata</taxon>
        <taxon>Vertebrata</taxon>
        <taxon>Euteleostomi</taxon>
        <taxon>Actinopterygii</taxon>
        <taxon>Neopterygii</taxon>
        <taxon>Teleostei</taxon>
        <taxon>Neoteleostei</taxon>
        <taxon>Acanthomorphata</taxon>
        <taxon>Eupercaria</taxon>
        <taxon>Perciformes</taxon>
        <taxon>Notothenioidei</taxon>
        <taxon>Nototheniidae</taxon>
        <taxon>Dissostichus</taxon>
    </lineage>
</organism>
<dbReference type="EMBL" id="JAAKFY010000021">
    <property type="protein sequence ID" value="KAF3839946.1"/>
    <property type="molecule type" value="Genomic_DNA"/>
</dbReference>
<protein>
    <submittedName>
        <fullName evidence="1">Uncharacterized protein</fullName>
    </submittedName>
</protein>
<reference evidence="1 2" key="1">
    <citation type="submission" date="2020-03" db="EMBL/GenBank/DDBJ databases">
        <title>Dissostichus mawsoni Genome sequencing and assembly.</title>
        <authorList>
            <person name="Park H."/>
        </authorList>
    </citation>
    <scope>NUCLEOTIDE SEQUENCE [LARGE SCALE GENOMIC DNA]</scope>
    <source>
        <strain evidence="1">DM0001</strain>
        <tissue evidence="1">Muscle</tissue>
    </source>
</reference>
<proteinExistence type="predicted"/>